<reference evidence="2" key="1">
    <citation type="submission" date="2021-02" db="EMBL/GenBank/DDBJ databases">
        <title>Genome sequence Cadophora malorum strain M34.</title>
        <authorList>
            <person name="Stefanovic E."/>
            <person name="Vu D."/>
            <person name="Scully C."/>
            <person name="Dijksterhuis J."/>
            <person name="Roader J."/>
            <person name="Houbraken J."/>
        </authorList>
    </citation>
    <scope>NUCLEOTIDE SEQUENCE</scope>
    <source>
        <strain evidence="2">M34</strain>
    </source>
</reference>
<dbReference type="Gene3D" id="1.20.120.520">
    <property type="entry name" value="nmb1532 protein domain like"/>
    <property type="match status" value="1"/>
</dbReference>
<organism evidence="2 3">
    <name type="scientific">Cadophora malorum</name>
    <dbReference type="NCBI Taxonomy" id="108018"/>
    <lineage>
        <taxon>Eukaryota</taxon>
        <taxon>Fungi</taxon>
        <taxon>Dikarya</taxon>
        <taxon>Ascomycota</taxon>
        <taxon>Pezizomycotina</taxon>
        <taxon>Leotiomycetes</taxon>
        <taxon>Helotiales</taxon>
        <taxon>Ploettnerulaceae</taxon>
        <taxon>Cadophora</taxon>
    </lineage>
</organism>
<sequence length="224" mass="25102">MSSKTTAIPGGEKKWADEPFRLLSTPRSALNGKTLTGALKNATEMALIHNILIRGLNSIYNQCLNLSSPQDVSDFLTYCTCWSLTLRSHHRTEESVYFPLLESMVRSENKGVAQRNHEEHERFLEGLGRFVKCIGEVQKGEREYDGGELRRAIDGFAGDLEEHLSNEVEVLVRLEGDKEVDWEIVGKTMAGESKRVADRLSAREVPFLIVNADVTYEGGGMFHS</sequence>
<feature type="domain" description="Hemerythrin-like" evidence="1">
    <location>
        <begin position="49"/>
        <end position="172"/>
    </location>
</feature>
<comment type="caution">
    <text evidence="2">The sequence shown here is derived from an EMBL/GenBank/DDBJ whole genome shotgun (WGS) entry which is preliminary data.</text>
</comment>
<dbReference type="AlphaFoldDB" id="A0A8H7WB46"/>
<dbReference type="PANTHER" id="PTHR38048">
    <property type="entry name" value="EXPRESSED PROTEIN"/>
    <property type="match status" value="1"/>
</dbReference>
<dbReference type="EMBL" id="JAFJYH010000068">
    <property type="protein sequence ID" value="KAG4421258.1"/>
    <property type="molecule type" value="Genomic_DNA"/>
</dbReference>
<evidence type="ECO:0000313" key="3">
    <source>
        <dbReference type="Proteomes" id="UP000664132"/>
    </source>
</evidence>
<dbReference type="PANTHER" id="PTHR38048:SF2">
    <property type="entry name" value="HEMERYTHRIN-LIKE DOMAIN-CONTAINING PROTEIN"/>
    <property type="match status" value="1"/>
</dbReference>
<dbReference type="InterPro" id="IPR012312">
    <property type="entry name" value="Hemerythrin-like"/>
</dbReference>
<name>A0A8H7WB46_9HELO</name>
<keyword evidence="3" id="KW-1185">Reference proteome</keyword>
<dbReference type="Pfam" id="PF01814">
    <property type="entry name" value="Hemerythrin"/>
    <property type="match status" value="1"/>
</dbReference>
<protein>
    <recommendedName>
        <fullName evidence="1">Hemerythrin-like domain-containing protein</fullName>
    </recommendedName>
</protein>
<evidence type="ECO:0000259" key="1">
    <source>
        <dbReference type="Pfam" id="PF01814"/>
    </source>
</evidence>
<proteinExistence type="predicted"/>
<accession>A0A8H7WB46</accession>
<gene>
    <name evidence="2" type="ORF">IFR04_005560</name>
</gene>
<evidence type="ECO:0000313" key="2">
    <source>
        <dbReference type="EMBL" id="KAG4421258.1"/>
    </source>
</evidence>
<dbReference type="OrthoDB" id="58416at2759"/>
<dbReference type="Proteomes" id="UP000664132">
    <property type="component" value="Unassembled WGS sequence"/>
</dbReference>
<dbReference type="InterPro" id="IPR053206">
    <property type="entry name" value="Dimeric_xanthone_biosynth"/>
</dbReference>
<dbReference type="CDD" id="cd12108">
    <property type="entry name" value="Hr-like"/>
    <property type="match status" value="1"/>
</dbReference>